<sequence>MRLLWILGTWLSAAVVLTLILEQADSAIHHEWILLTLAAAAAGLFCYTKWSRSNLLWDLAWLTLAVIGFVSAVTLIGMLPAP</sequence>
<dbReference type="RefSeq" id="WP_168006232.1">
    <property type="nucleotide sequence ID" value="NZ_JAATHJ010000009.1"/>
</dbReference>
<organism evidence="2 3">
    <name type="scientific">Alkalicoccus luteus</name>
    <dbReference type="NCBI Taxonomy" id="1237094"/>
    <lineage>
        <taxon>Bacteria</taxon>
        <taxon>Bacillati</taxon>
        <taxon>Bacillota</taxon>
        <taxon>Bacilli</taxon>
        <taxon>Bacillales</taxon>
        <taxon>Bacillaceae</taxon>
        <taxon>Alkalicoccus</taxon>
    </lineage>
</organism>
<evidence type="ECO:0000313" key="2">
    <source>
        <dbReference type="EMBL" id="NJP37574.1"/>
    </source>
</evidence>
<keyword evidence="1" id="KW-1133">Transmembrane helix</keyword>
<dbReference type="EMBL" id="JAATHJ010000009">
    <property type="protein sequence ID" value="NJP37574.1"/>
    <property type="molecule type" value="Genomic_DNA"/>
</dbReference>
<dbReference type="AlphaFoldDB" id="A0A969PRA7"/>
<feature type="transmembrane region" description="Helical" evidence="1">
    <location>
        <begin position="28"/>
        <end position="47"/>
    </location>
</feature>
<evidence type="ECO:0000313" key="3">
    <source>
        <dbReference type="Proteomes" id="UP000752012"/>
    </source>
</evidence>
<keyword evidence="1" id="KW-0812">Transmembrane</keyword>
<comment type="caution">
    <text evidence="2">The sequence shown here is derived from an EMBL/GenBank/DDBJ whole genome shotgun (WGS) entry which is preliminary data.</text>
</comment>
<dbReference type="Proteomes" id="UP000752012">
    <property type="component" value="Unassembled WGS sequence"/>
</dbReference>
<accession>A0A969PRA7</accession>
<reference evidence="2 3" key="1">
    <citation type="submission" date="2020-03" db="EMBL/GenBank/DDBJ databases">
        <title>Assessment of the enzymatic potential of alkaline-tolerant lipase obtained from Bacillus luteus H11 (technogenic soil) for the bioremediation of saline soils contaminated with petroleum substances.</title>
        <authorList>
            <person name="Kalwasinska A."/>
        </authorList>
    </citation>
    <scope>NUCLEOTIDE SEQUENCE [LARGE SCALE GENOMIC DNA]</scope>
    <source>
        <strain evidence="2 3">H11</strain>
    </source>
</reference>
<keyword evidence="3" id="KW-1185">Reference proteome</keyword>
<evidence type="ECO:0000256" key="1">
    <source>
        <dbReference type="SAM" id="Phobius"/>
    </source>
</evidence>
<feature type="transmembrane region" description="Helical" evidence="1">
    <location>
        <begin position="59"/>
        <end position="79"/>
    </location>
</feature>
<name>A0A969PRA7_9BACI</name>
<protein>
    <submittedName>
        <fullName evidence="2">Uncharacterized protein</fullName>
    </submittedName>
</protein>
<gene>
    <name evidence="2" type="ORF">HCN83_08235</name>
</gene>
<proteinExistence type="predicted"/>
<keyword evidence="1" id="KW-0472">Membrane</keyword>